<dbReference type="EMBL" id="JAULSY010000132">
    <property type="protein sequence ID" value="KAK0663408.1"/>
    <property type="molecule type" value="Genomic_DNA"/>
</dbReference>
<organism evidence="2 3">
    <name type="scientific">Cercophora samala</name>
    <dbReference type="NCBI Taxonomy" id="330535"/>
    <lineage>
        <taxon>Eukaryota</taxon>
        <taxon>Fungi</taxon>
        <taxon>Dikarya</taxon>
        <taxon>Ascomycota</taxon>
        <taxon>Pezizomycotina</taxon>
        <taxon>Sordariomycetes</taxon>
        <taxon>Sordariomycetidae</taxon>
        <taxon>Sordariales</taxon>
        <taxon>Lasiosphaeriaceae</taxon>
        <taxon>Cercophora</taxon>
    </lineage>
</organism>
<evidence type="ECO:0000313" key="2">
    <source>
        <dbReference type="EMBL" id="KAK0663408.1"/>
    </source>
</evidence>
<evidence type="ECO:0000313" key="3">
    <source>
        <dbReference type="Proteomes" id="UP001174997"/>
    </source>
</evidence>
<protein>
    <submittedName>
        <fullName evidence="2">Uncharacterized protein</fullName>
    </submittedName>
</protein>
<evidence type="ECO:0000256" key="1">
    <source>
        <dbReference type="SAM" id="MobiDB-lite"/>
    </source>
</evidence>
<feature type="compositionally biased region" description="Pro residues" evidence="1">
    <location>
        <begin position="247"/>
        <end position="260"/>
    </location>
</feature>
<accession>A0AA39Z3F0</accession>
<reference evidence="2" key="1">
    <citation type="submission" date="2023-06" db="EMBL/GenBank/DDBJ databases">
        <title>Genome-scale phylogeny and comparative genomics of the fungal order Sordariales.</title>
        <authorList>
            <consortium name="Lawrence Berkeley National Laboratory"/>
            <person name="Hensen N."/>
            <person name="Bonometti L."/>
            <person name="Westerberg I."/>
            <person name="Brannstrom I.O."/>
            <person name="Guillou S."/>
            <person name="Cros-Aarteil S."/>
            <person name="Calhoun S."/>
            <person name="Haridas S."/>
            <person name="Kuo A."/>
            <person name="Mondo S."/>
            <person name="Pangilinan J."/>
            <person name="Riley R."/>
            <person name="Labutti K."/>
            <person name="Andreopoulos B."/>
            <person name="Lipzen A."/>
            <person name="Chen C."/>
            <person name="Yanf M."/>
            <person name="Daum C."/>
            <person name="Ng V."/>
            <person name="Clum A."/>
            <person name="Steindorff A."/>
            <person name="Ohm R."/>
            <person name="Martin F."/>
            <person name="Silar P."/>
            <person name="Natvig D."/>
            <person name="Lalanne C."/>
            <person name="Gautier V."/>
            <person name="Ament-Velasquez S.L."/>
            <person name="Kruys A."/>
            <person name="Hutchinson M.I."/>
            <person name="Powell A.J."/>
            <person name="Barry K."/>
            <person name="Miller A.N."/>
            <person name="Grigoriev I.V."/>
            <person name="Debuchy R."/>
            <person name="Gladieux P."/>
            <person name="Thoren M.H."/>
            <person name="Johannesson H."/>
        </authorList>
    </citation>
    <scope>NUCLEOTIDE SEQUENCE</scope>
    <source>
        <strain evidence="2">CBS 307.81</strain>
    </source>
</reference>
<name>A0AA39Z3F0_9PEZI</name>
<feature type="region of interest" description="Disordered" evidence="1">
    <location>
        <begin position="387"/>
        <end position="407"/>
    </location>
</feature>
<keyword evidence="3" id="KW-1185">Reference proteome</keyword>
<gene>
    <name evidence="2" type="ORF">QBC41DRAFT_350230</name>
</gene>
<sequence>MEKSLDTFIPPYLISFPTGTITFAYVGPQSEWQPQQRSTVFRRATNGYLSLYCDLEKEQSHVLAAICFQEDDLPALNRQVYHHYIDKDDAIVGNGNQVEISFSNHPEDHSTVDTYKNTIAWRIRFSKRHIDMVRYILTQARPLTASLPRISALSKEDRDLLYYHLRATLMPQPVPKRLGSLGKWSARTPLGSPQFPSPASDDKSETYHDAQERADDDDNLEEDDEEKTPIAISAREKERERYKNKPPSSPPPRHPSPSPPGNRNSASLPSPFGEDEGFYQSVDATPKKDVFGYAKPKPKPQPPTPTPIRNRKAASEEDAFADSPVVGGPVQMALRKRGGGLSAAVQGGASERKVSMQAMVGSASVVVQFDERDADKVLKAFVPEKKEVGRSEGDDGVDKDGGAHFTV</sequence>
<feature type="compositionally biased region" description="Acidic residues" evidence="1">
    <location>
        <begin position="214"/>
        <end position="226"/>
    </location>
</feature>
<feature type="region of interest" description="Disordered" evidence="1">
    <location>
        <begin position="185"/>
        <end position="326"/>
    </location>
</feature>
<comment type="caution">
    <text evidence="2">The sequence shown here is derived from an EMBL/GenBank/DDBJ whole genome shotgun (WGS) entry which is preliminary data.</text>
</comment>
<proteinExistence type="predicted"/>
<dbReference type="AlphaFoldDB" id="A0AA39Z3F0"/>
<feature type="compositionally biased region" description="Basic and acidic residues" evidence="1">
    <location>
        <begin position="234"/>
        <end position="243"/>
    </location>
</feature>
<dbReference type="Proteomes" id="UP001174997">
    <property type="component" value="Unassembled WGS sequence"/>
</dbReference>
<feature type="compositionally biased region" description="Basic and acidic residues" evidence="1">
    <location>
        <begin position="200"/>
        <end position="213"/>
    </location>
</feature>